<dbReference type="EMBL" id="JAIWYP010000008">
    <property type="protein sequence ID" value="KAH3783094.1"/>
    <property type="molecule type" value="Genomic_DNA"/>
</dbReference>
<dbReference type="AlphaFoldDB" id="A0A9D4IS75"/>
<evidence type="ECO:0000313" key="1">
    <source>
        <dbReference type="EMBL" id="KAH3783094.1"/>
    </source>
</evidence>
<accession>A0A9D4IS75</accession>
<keyword evidence="2" id="KW-1185">Reference proteome</keyword>
<name>A0A9D4IS75_DREPO</name>
<reference evidence="1" key="2">
    <citation type="submission" date="2020-11" db="EMBL/GenBank/DDBJ databases">
        <authorList>
            <person name="McCartney M.A."/>
            <person name="Auch B."/>
            <person name="Kono T."/>
            <person name="Mallez S."/>
            <person name="Becker A."/>
            <person name="Gohl D.M."/>
            <person name="Silverstein K.A.T."/>
            <person name="Koren S."/>
            <person name="Bechman K.B."/>
            <person name="Herman A."/>
            <person name="Abrahante J.E."/>
            <person name="Garbe J."/>
        </authorList>
    </citation>
    <scope>NUCLEOTIDE SEQUENCE</scope>
    <source>
        <strain evidence="1">Duluth1</strain>
        <tissue evidence="1">Whole animal</tissue>
    </source>
</reference>
<proteinExistence type="predicted"/>
<dbReference type="Proteomes" id="UP000828390">
    <property type="component" value="Unassembled WGS sequence"/>
</dbReference>
<evidence type="ECO:0000313" key="2">
    <source>
        <dbReference type="Proteomes" id="UP000828390"/>
    </source>
</evidence>
<reference evidence="1" key="1">
    <citation type="journal article" date="2019" name="bioRxiv">
        <title>The Genome of the Zebra Mussel, Dreissena polymorpha: A Resource for Invasive Species Research.</title>
        <authorList>
            <person name="McCartney M.A."/>
            <person name="Auch B."/>
            <person name="Kono T."/>
            <person name="Mallez S."/>
            <person name="Zhang Y."/>
            <person name="Obille A."/>
            <person name="Becker A."/>
            <person name="Abrahante J.E."/>
            <person name="Garbe J."/>
            <person name="Badalamenti J.P."/>
            <person name="Herman A."/>
            <person name="Mangelson H."/>
            <person name="Liachko I."/>
            <person name="Sullivan S."/>
            <person name="Sone E.D."/>
            <person name="Koren S."/>
            <person name="Silverstein K.A.T."/>
            <person name="Beckman K.B."/>
            <person name="Gohl D.M."/>
        </authorList>
    </citation>
    <scope>NUCLEOTIDE SEQUENCE</scope>
    <source>
        <strain evidence="1">Duluth1</strain>
        <tissue evidence="1">Whole animal</tissue>
    </source>
</reference>
<gene>
    <name evidence="1" type="ORF">DPMN_161022</name>
</gene>
<protein>
    <submittedName>
        <fullName evidence="1">Uncharacterized protein</fullName>
    </submittedName>
</protein>
<comment type="caution">
    <text evidence="1">The sequence shown here is derived from an EMBL/GenBank/DDBJ whole genome shotgun (WGS) entry which is preliminary data.</text>
</comment>
<sequence length="54" mass="5882">MAPNGITENKAGAFVSHYMTPPNCARQAERPAFPDCPILKVSAFRLPKLSHSGR</sequence>
<organism evidence="1 2">
    <name type="scientific">Dreissena polymorpha</name>
    <name type="common">Zebra mussel</name>
    <name type="synonym">Mytilus polymorpha</name>
    <dbReference type="NCBI Taxonomy" id="45954"/>
    <lineage>
        <taxon>Eukaryota</taxon>
        <taxon>Metazoa</taxon>
        <taxon>Spiralia</taxon>
        <taxon>Lophotrochozoa</taxon>
        <taxon>Mollusca</taxon>
        <taxon>Bivalvia</taxon>
        <taxon>Autobranchia</taxon>
        <taxon>Heteroconchia</taxon>
        <taxon>Euheterodonta</taxon>
        <taxon>Imparidentia</taxon>
        <taxon>Neoheterodontei</taxon>
        <taxon>Myida</taxon>
        <taxon>Dreissenoidea</taxon>
        <taxon>Dreissenidae</taxon>
        <taxon>Dreissena</taxon>
    </lineage>
</organism>